<feature type="compositionally biased region" description="Acidic residues" evidence="1">
    <location>
        <begin position="108"/>
        <end position="132"/>
    </location>
</feature>
<accession>A0AAN5IEL5</accession>
<sequence length="386" mass="44215">SVSRMSKMSRDGEDAQDKLDAILESVPRRKPQAADKDDGYSSNGNTSSSGKNKWDDTNEEAAALSRKVEEMRVGSSPNKWNRPPPNRKAADNPKQFVTLATKVVMEGHEDEEEESTSGSDDDEDTVCEEEGEADMRRDGKQQQEQRAEQQRSEESRKNVEQRIRYDHPHGSSSRKEYSSSNNRRNDNRHGFGRDPPSQRSGDGGRQGSGGRYSQSARREERYGGRGVDRNYDEYDDLSRNRGGFGSGYGSSSTAYRQGNNSHMDRNWDRRYESHQYDPSPPSYSRDQGVRHQPPQHDTFSSLEREYADWGSGDLSKELDRLSARMESVRRLIQQSYQPSPYEIEQDRLQRKMDEERRMGMGVEERPPAKAGKKKRNGKKKNQTRKD</sequence>
<feature type="region of interest" description="Disordered" evidence="1">
    <location>
        <begin position="336"/>
        <end position="386"/>
    </location>
</feature>
<feature type="compositionally biased region" description="Basic and acidic residues" evidence="1">
    <location>
        <begin position="216"/>
        <end position="239"/>
    </location>
</feature>
<name>A0AAN5IEL5_9BILA</name>
<dbReference type="EMBL" id="BTRK01000006">
    <property type="protein sequence ID" value="GMR61769.1"/>
    <property type="molecule type" value="Genomic_DNA"/>
</dbReference>
<keyword evidence="3" id="KW-1185">Reference proteome</keyword>
<feature type="compositionally biased region" description="Basic residues" evidence="1">
    <location>
        <begin position="370"/>
        <end position="386"/>
    </location>
</feature>
<reference evidence="3" key="1">
    <citation type="submission" date="2022-10" db="EMBL/GenBank/DDBJ databases">
        <title>Genome assembly of Pristionchus species.</title>
        <authorList>
            <person name="Yoshida K."/>
            <person name="Sommer R.J."/>
        </authorList>
    </citation>
    <scope>NUCLEOTIDE SEQUENCE [LARGE SCALE GENOMIC DNA]</scope>
    <source>
        <strain evidence="3">RS5460</strain>
    </source>
</reference>
<proteinExistence type="predicted"/>
<dbReference type="AlphaFoldDB" id="A0AAN5IEL5"/>
<dbReference type="Proteomes" id="UP001328107">
    <property type="component" value="Unassembled WGS sequence"/>
</dbReference>
<feature type="region of interest" description="Disordered" evidence="1">
    <location>
        <begin position="1"/>
        <end position="298"/>
    </location>
</feature>
<feature type="compositionally biased region" description="Basic and acidic residues" evidence="1">
    <location>
        <begin position="133"/>
        <end position="192"/>
    </location>
</feature>
<evidence type="ECO:0000313" key="3">
    <source>
        <dbReference type="Proteomes" id="UP001328107"/>
    </source>
</evidence>
<feature type="compositionally biased region" description="Basic and acidic residues" evidence="1">
    <location>
        <begin position="344"/>
        <end position="367"/>
    </location>
</feature>
<feature type="compositionally biased region" description="Gly residues" evidence="1">
    <location>
        <begin position="201"/>
        <end position="210"/>
    </location>
</feature>
<evidence type="ECO:0000256" key="1">
    <source>
        <dbReference type="SAM" id="MobiDB-lite"/>
    </source>
</evidence>
<feature type="compositionally biased region" description="Basic and acidic residues" evidence="1">
    <location>
        <begin position="262"/>
        <end position="275"/>
    </location>
</feature>
<organism evidence="2 3">
    <name type="scientific">Pristionchus mayeri</name>
    <dbReference type="NCBI Taxonomy" id="1317129"/>
    <lineage>
        <taxon>Eukaryota</taxon>
        <taxon>Metazoa</taxon>
        <taxon>Ecdysozoa</taxon>
        <taxon>Nematoda</taxon>
        <taxon>Chromadorea</taxon>
        <taxon>Rhabditida</taxon>
        <taxon>Rhabditina</taxon>
        <taxon>Diplogasteromorpha</taxon>
        <taxon>Diplogasteroidea</taxon>
        <taxon>Neodiplogasteridae</taxon>
        <taxon>Pristionchus</taxon>
    </lineage>
</organism>
<feature type="non-terminal residue" evidence="2">
    <location>
        <position position="1"/>
    </location>
</feature>
<gene>
    <name evidence="2" type="ORF">PMAYCL1PPCAC_31964</name>
</gene>
<feature type="compositionally biased region" description="Low complexity" evidence="1">
    <location>
        <begin position="41"/>
        <end position="51"/>
    </location>
</feature>
<feature type="compositionally biased region" description="Basic and acidic residues" evidence="1">
    <location>
        <begin position="8"/>
        <end position="21"/>
    </location>
</feature>
<protein>
    <submittedName>
        <fullName evidence="2">Uncharacterized protein</fullName>
    </submittedName>
</protein>
<evidence type="ECO:0000313" key="2">
    <source>
        <dbReference type="EMBL" id="GMR61769.1"/>
    </source>
</evidence>
<comment type="caution">
    <text evidence="2">The sequence shown here is derived from an EMBL/GenBank/DDBJ whole genome shotgun (WGS) entry which is preliminary data.</text>
</comment>